<dbReference type="GO" id="GO:0005737">
    <property type="term" value="C:cytoplasm"/>
    <property type="evidence" value="ECO:0007669"/>
    <property type="project" value="UniProtKB-SubCell"/>
</dbReference>
<dbReference type="Pfam" id="PF02634">
    <property type="entry name" value="FdhD-NarQ"/>
    <property type="match status" value="1"/>
</dbReference>
<evidence type="ECO:0000256" key="1">
    <source>
        <dbReference type="ARBA" id="ARBA00022490"/>
    </source>
</evidence>
<evidence type="ECO:0000313" key="4">
    <source>
        <dbReference type="EMBL" id="EKB30874.1"/>
    </source>
</evidence>
<reference evidence="4 5" key="1">
    <citation type="submission" date="2012-05" db="EMBL/GenBank/DDBJ databases">
        <title>The Genome Sequence of Sutterella wadsworthensis 2_1_59BFAA.</title>
        <authorList>
            <consortium name="The Broad Institute Genome Sequencing Platform"/>
            <person name="Earl A."/>
            <person name="Ward D."/>
            <person name="Feldgarden M."/>
            <person name="Gevers D."/>
            <person name="Daigneault M."/>
            <person name="Strauss J."/>
            <person name="Allen-Vercoe E."/>
            <person name="Walker B."/>
            <person name="Young S.K."/>
            <person name="Zeng Q."/>
            <person name="Gargeya S."/>
            <person name="Fitzgerald M."/>
            <person name="Haas B."/>
            <person name="Abouelleil A."/>
            <person name="Alvarado L."/>
            <person name="Arachchi H.M."/>
            <person name="Berlin A.M."/>
            <person name="Chapman S.B."/>
            <person name="Goldberg J."/>
            <person name="Griggs A."/>
            <person name="Gujja S."/>
            <person name="Hansen M."/>
            <person name="Howarth C."/>
            <person name="Imamovic A."/>
            <person name="Larimer J."/>
            <person name="McCowen C."/>
            <person name="Montmayeur A."/>
            <person name="Murphy C."/>
            <person name="Neiman D."/>
            <person name="Pearson M."/>
            <person name="Priest M."/>
            <person name="Roberts A."/>
            <person name="Saif S."/>
            <person name="Shea T."/>
            <person name="Sisk P."/>
            <person name="Sykes S."/>
            <person name="Wortman J."/>
            <person name="Nusbaum C."/>
            <person name="Birren B."/>
        </authorList>
    </citation>
    <scope>NUCLEOTIDE SEQUENCE [LARGE SCALE GENOMIC DNA]</scope>
    <source>
        <strain evidence="4 5">2_1_59BFAA</strain>
    </source>
</reference>
<gene>
    <name evidence="3" type="primary">fdhD</name>
    <name evidence="4" type="ORF">HMPREF9465_01564</name>
</gene>
<accession>K1KGN9</accession>
<dbReference type="AlphaFoldDB" id="K1KGN9"/>
<dbReference type="GO" id="GO:0097163">
    <property type="term" value="F:sulfur carrier activity"/>
    <property type="evidence" value="ECO:0007669"/>
    <property type="project" value="UniProtKB-UniRule"/>
</dbReference>
<dbReference type="SUPFAM" id="SSF53927">
    <property type="entry name" value="Cytidine deaminase-like"/>
    <property type="match status" value="1"/>
</dbReference>
<comment type="function">
    <text evidence="3">Required for formate dehydrogenase (FDH) activity. Acts as a sulfur carrier protein that transfers sulfur from IscS to the molybdenum cofactor prior to its insertion into FDH.</text>
</comment>
<evidence type="ECO:0000256" key="2">
    <source>
        <dbReference type="ARBA" id="ARBA00023150"/>
    </source>
</evidence>
<dbReference type="PIRSF" id="PIRSF015626">
    <property type="entry name" value="FdhD"/>
    <property type="match status" value="1"/>
</dbReference>
<feature type="binding site" evidence="3">
    <location>
        <begin position="275"/>
        <end position="280"/>
    </location>
    <ligand>
        <name>Mo-bis(molybdopterin guanine dinucleotide)</name>
        <dbReference type="ChEBI" id="CHEBI:60539"/>
    </ligand>
</feature>
<dbReference type="PANTHER" id="PTHR30592">
    <property type="entry name" value="FORMATE DEHYDROGENASE"/>
    <property type="match status" value="1"/>
</dbReference>
<keyword evidence="2 3" id="KW-0501">Molybdenum cofactor biosynthesis</keyword>
<keyword evidence="5" id="KW-1185">Reference proteome</keyword>
<dbReference type="PANTHER" id="PTHR30592:SF1">
    <property type="entry name" value="SULFUR CARRIER PROTEIN FDHD"/>
    <property type="match status" value="1"/>
</dbReference>
<dbReference type="InterPro" id="IPR016193">
    <property type="entry name" value="Cytidine_deaminase-like"/>
</dbReference>
<comment type="subcellular location">
    <subcellularLocation>
        <location evidence="3">Cytoplasm</location>
    </subcellularLocation>
</comment>
<dbReference type="HAMAP" id="MF_00187">
    <property type="entry name" value="FdhD"/>
    <property type="match status" value="1"/>
</dbReference>
<dbReference type="GO" id="GO:0016783">
    <property type="term" value="F:sulfurtransferase activity"/>
    <property type="evidence" value="ECO:0007669"/>
    <property type="project" value="InterPro"/>
</dbReference>
<keyword evidence="1 3" id="KW-0963">Cytoplasm</keyword>
<name>K1KGN9_9BURK</name>
<dbReference type="Gene3D" id="3.40.140.10">
    <property type="entry name" value="Cytidine Deaminase, domain 2"/>
    <property type="match status" value="1"/>
</dbReference>
<dbReference type="HOGENOM" id="CLU_056887_2_0_4"/>
<sequence>MGCAYLNKAEHALSTAIEAGTCMPVSMGGVERLGAREVEVFRMNADEPALDWVAEEVPVALVYNGISHAVMMASPSMLEEFALGFSLAEGIIPDASHLYACEVREACRGGIEVDLTISSECFWKLKDRRRSMTGRTGCGICGVESLGEAVREKRVVPHEQTFPMAAYADALGYLERVERLGGITGCTHAAVWVRPDGSFAGGAEDVGRHVALDKLLGLRARRGWRDGALVISSRASYEMVQKAAMCGVEIIFAVSAPTALAVELARECGITLAAFCRRSRANVYSHPERLIGL</sequence>
<protein>
    <recommendedName>
        <fullName evidence="3">Sulfur carrier protein FdhD</fullName>
    </recommendedName>
</protein>
<dbReference type="GO" id="GO:0006777">
    <property type="term" value="P:Mo-molybdopterin cofactor biosynthetic process"/>
    <property type="evidence" value="ECO:0007669"/>
    <property type="project" value="UniProtKB-UniRule"/>
</dbReference>
<organism evidence="4 5">
    <name type="scientific">Sutterella wadsworthensis 2_1_59BFAA</name>
    <dbReference type="NCBI Taxonomy" id="742823"/>
    <lineage>
        <taxon>Bacteria</taxon>
        <taxon>Pseudomonadati</taxon>
        <taxon>Pseudomonadota</taxon>
        <taxon>Betaproteobacteria</taxon>
        <taxon>Burkholderiales</taxon>
        <taxon>Sutterellaceae</taxon>
        <taxon>Sutterella</taxon>
    </lineage>
</organism>
<dbReference type="InterPro" id="IPR003786">
    <property type="entry name" value="FdhD"/>
</dbReference>
<proteinExistence type="inferred from homology"/>
<dbReference type="STRING" id="742823.HMPREF9465_01564"/>
<dbReference type="PATRIC" id="fig|742823.3.peg.1555"/>
<comment type="similarity">
    <text evidence="3">Belongs to the FdhD family.</text>
</comment>
<dbReference type="Proteomes" id="UP000005835">
    <property type="component" value="Unassembled WGS sequence"/>
</dbReference>
<dbReference type="eggNOG" id="COG1526">
    <property type="taxonomic scope" value="Bacteria"/>
</dbReference>
<evidence type="ECO:0000256" key="3">
    <source>
        <dbReference type="HAMAP-Rule" id="MF_00187"/>
    </source>
</evidence>
<comment type="caution">
    <text evidence="4">The sequence shown here is derived from an EMBL/GenBank/DDBJ whole genome shotgun (WGS) entry which is preliminary data.</text>
</comment>
<dbReference type="Gene3D" id="3.10.20.10">
    <property type="match status" value="1"/>
</dbReference>
<dbReference type="RefSeq" id="WP_005435802.1">
    <property type="nucleotide sequence ID" value="NZ_JH815517.1"/>
</dbReference>
<dbReference type="NCBIfam" id="TIGR00129">
    <property type="entry name" value="fdhD_narQ"/>
    <property type="match status" value="1"/>
</dbReference>
<evidence type="ECO:0000313" key="5">
    <source>
        <dbReference type="Proteomes" id="UP000005835"/>
    </source>
</evidence>
<feature type="active site" description="Cysteine persulfide intermediate" evidence="3">
    <location>
        <position position="138"/>
    </location>
</feature>
<dbReference type="EMBL" id="ADMG01000035">
    <property type="protein sequence ID" value="EKB30874.1"/>
    <property type="molecule type" value="Genomic_DNA"/>
</dbReference>